<protein>
    <submittedName>
        <fullName evidence="2">Lipocalin-like domain</fullName>
    </submittedName>
</protein>
<dbReference type="AlphaFoldDB" id="A0A2N3I8C7"/>
<accession>A0A2N3I8C7</accession>
<evidence type="ECO:0000313" key="3">
    <source>
        <dbReference type="Proteomes" id="UP000233387"/>
    </source>
</evidence>
<comment type="caution">
    <text evidence="2">The sequence shown here is derived from an EMBL/GenBank/DDBJ whole genome shotgun (WGS) entry which is preliminary data.</text>
</comment>
<dbReference type="EMBL" id="NKXO01000045">
    <property type="protein sequence ID" value="PKQ66566.1"/>
    <property type="molecule type" value="Genomic_DNA"/>
</dbReference>
<dbReference type="PROSITE" id="PS51257">
    <property type="entry name" value="PROKAR_LIPOPROTEIN"/>
    <property type="match status" value="1"/>
</dbReference>
<dbReference type="Proteomes" id="UP000233387">
    <property type="component" value="Unassembled WGS sequence"/>
</dbReference>
<feature type="domain" description="Lipocalin-like" evidence="1">
    <location>
        <begin position="36"/>
        <end position="132"/>
    </location>
</feature>
<organism evidence="2 3">
    <name type="scientific">Raineya orbicola</name>
    <dbReference type="NCBI Taxonomy" id="2016530"/>
    <lineage>
        <taxon>Bacteria</taxon>
        <taxon>Pseudomonadati</taxon>
        <taxon>Bacteroidota</taxon>
        <taxon>Cytophagia</taxon>
        <taxon>Cytophagales</taxon>
        <taxon>Raineyaceae</taxon>
        <taxon>Raineya</taxon>
    </lineage>
</organism>
<evidence type="ECO:0000259" key="1">
    <source>
        <dbReference type="Pfam" id="PF13648"/>
    </source>
</evidence>
<keyword evidence="3" id="KW-1185">Reference proteome</keyword>
<reference evidence="2 3" key="1">
    <citation type="submission" date="2017-06" db="EMBL/GenBank/DDBJ databases">
        <title>Raineya orbicola gen. nov., sp. nov. a slightly thermophilic bacterium of the phylum Bacteroidetes and the description of Raineyaceae fam. nov.</title>
        <authorList>
            <person name="Albuquerque L."/>
            <person name="Polonia A.R.M."/>
            <person name="Barroso C."/>
            <person name="Froufe H.J.C."/>
            <person name="Lage O."/>
            <person name="Lobo-Da-Cunha A."/>
            <person name="Egas C."/>
            <person name="Da Costa M.S."/>
        </authorList>
    </citation>
    <scope>NUCLEOTIDE SEQUENCE [LARGE SCALE GENOMIC DNA]</scope>
    <source>
        <strain evidence="2 3">SPSPC-11</strain>
    </source>
</reference>
<sequence>MKKINYFSTILFALLIGLGAFSCKKKQTEPSPQEKILGKWKITAWTMKASNSPTIFDLYAIMDACTKDNYLEFRTGNVALENEGATKCNPSDPQETTGSYTLSADGKTLTFTEGGNTTNSEVLELSNTTMKLKNVQTDSGVTYTSEISFTKI</sequence>
<gene>
    <name evidence="2" type="ORF">Rain11_2324</name>
</gene>
<dbReference type="Pfam" id="PF13648">
    <property type="entry name" value="Lipocalin_4"/>
    <property type="match status" value="1"/>
</dbReference>
<proteinExistence type="predicted"/>
<name>A0A2N3I8C7_9BACT</name>
<dbReference type="RefSeq" id="WP_101359588.1">
    <property type="nucleotide sequence ID" value="NZ_NKXO01000045.1"/>
</dbReference>
<dbReference type="InterPro" id="IPR024311">
    <property type="entry name" value="Lipocalin-like"/>
</dbReference>
<evidence type="ECO:0000313" key="2">
    <source>
        <dbReference type="EMBL" id="PKQ66566.1"/>
    </source>
</evidence>
<dbReference type="OrthoDB" id="799390at2"/>